<evidence type="ECO:0000256" key="2">
    <source>
        <dbReference type="ARBA" id="ARBA00022980"/>
    </source>
</evidence>
<evidence type="ECO:0000313" key="4">
    <source>
        <dbReference type="EMBL" id="KAG7820376.1"/>
    </source>
</evidence>
<accession>A0AAN6DHA4</accession>
<dbReference type="Proteomes" id="UP001197328">
    <property type="component" value="Unassembled WGS sequence"/>
</dbReference>
<evidence type="ECO:0000256" key="3">
    <source>
        <dbReference type="ARBA" id="ARBA00023274"/>
    </source>
</evidence>
<dbReference type="InterPro" id="IPR001911">
    <property type="entry name" value="Ribosomal_bS21"/>
</dbReference>
<evidence type="ECO:0000313" key="5">
    <source>
        <dbReference type="EMBL" id="KAG7849820.1"/>
    </source>
</evidence>
<proteinExistence type="inferred from homology"/>
<dbReference type="PANTHER" id="PTHR41237">
    <property type="entry name" value="37S RIBOSOMAL PROTEIN MRP21, MITOCHONDRIAL"/>
    <property type="match status" value="1"/>
</dbReference>
<evidence type="ECO:0000313" key="6">
    <source>
        <dbReference type="Proteomes" id="UP001196530"/>
    </source>
</evidence>
<evidence type="ECO:0000313" key="7">
    <source>
        <dbReference type="Proteomes" id="UP001197328"/>
    </source>
</evidence>
<evidence type="ECO:0000256" key="1">
    <source>
        <dbReference type="ARBA" id="ARBA00006640"/>
    </source>
</evidence>
<comment type="similarity">
    <text evidence="1">Belongs to the bacterial ribosomal protein bS21 family.</text>
</comment>
<dbReference type="AlphaFoldDB" id="A0AAN6DHA4"/>
<keyword evidence="7" id="KW-1185">Reference proteome</keyword>
<organism evidence="4 6">
    <name type="scientific">Pichia angusta</name>
    <name type="common">Yeast</name>
    <name type="synonym">Hansenula polymorpha</name>
    <dbReference type="NCBI Taxonomy" id="870730"/>
    <lineage>
        <taxon>Eukaryota</taxon>
        <taxon>Fungi</taxon>
        <taxon>Dikarya</taxon>
        <taxon>Ascomycota</taxon>
        <taxon>Saccharomycotina</taxon>
        <taxon>Pichiomycetes</taxon>
        <taxon>Pichiales</taxon>
        <taxon>Pichiaceae</taxon>
        <taxon>Ogataea</taxon>
    </lineage>
</organism>
<gene>
    <name evidence="4" type="ORF">KL928_001813</name>
    <name evidence="5" type="ORF">KL940_002188</name>
</gene>
<comment type="caution">
    <text evidence="4">The sequence shown here is derived from an EMBL/GenBank/DDBJ whole genome shotgun (WGS) entry which is preliminary data.</text>
</comment>
<sequence>MMLGILRPKVLGRAPHALRYNSSSPKTDPLAILSGINKNEQTGSGTKTSFLGQSSFSVSGAFKEPNCLEYATKLPLDGAHAGRSIMVKKGDLMRSIKRLEVMAQSTKLRSTYYEQRFYLKPSKRKLQQRIKTKKTRFDAGVRKLLGVVRNAVRKGY</sequence>
<dbReference type="PANTHER" id="PTHR41237:SF1">
    <property type="entry name" value="SMALL RIBOSOMAL SUBUNIT PROTEIN BS21M"/>
    <property type="match status" value="1"/>
</dbReference>
<dbReference type="RefSeq" id="XP_043061090.1">
    <property type="nucleotide sequence ID" value="XM_043202220.1"/>
</dbReference>
<dbReference type="GO" id="GO:0005763">
    <property type="term" value="C:mitochondrial small ribosomal subunit"/>
    <property type="evidence" value="ECO:0007669"/>
    <property type="project" value="TreeGrafter"/>
</dbReference>
<dbReference type="EMBL" id="JAHLUX010000003">
    <property type="protein sequence ID" value="KAG7820376.1"/>
    <property type="molecule type" value="Genomic_DNA"/>
</dbReference>
<dbReference type="EMBL" id="JAHLVD010000005">
    <property type="protein sequence ID" value="KAG7849820.1"/>
    <property type="molecule type" value="Genomic_DNA"/>
</dbReference>
<dbReference type="Proteomes" id="UP001196530">
    <property type="component" value="Unassembled WGS sequence"/>
</dbReference>
<name>A0AAN6DHA4_PICAN</name>
<dbReference type="Pfam" id="PF01165">
    <property type="entry name" value="Ribosomal_S21"/>
    <property type="match status" value="1"/>
</dbReference>
<dbReference type="GO" id="GO:0003735">
    <property type="term" value="F:structural constituent of ribosome"/>
    <property type="evidence" value="ECO:0007669"/>
    <property type="project" value="InterPro"/>
</dbReference>
<dbReference type="GO" id="GO:0070124">
    <property type="term" value="P:mitochondrial translational initiation"/>
    <property type="evidence" value="ECO:0007669"/>
    <property type="project" value="TreeGrafter"/>
</dbReference>
<dbReference type="GeneID" id="66125864"/>
<dbReference type="InterPro" id="IPR052837">
    <property type="entry name" value="Mitoribosomal_bS21"/>
</dbReference>
<keyword evidence="2" id="KW-0689">Ribosomal protein</keyword>
<protein>
    <submittedName>
        <fullName evidence="4">Uncharacterized protein</fullName>
    </submittedName>
</protein>
<keyword evidence="3" id="KW-0687">Ribonucleoprotein</keyword>
<reference evidence="4 7" key="1">
    <citation type="journal article" date="2021" name="G3 (Bethesda)">
        <title>Genomic diversity, chromosomal rearrangements, and interspecies hybridization in the ogataea polymorpha species complex.</title>
        <authorList>
            <person name="Hanson S.J."/>
            <person name="Cinneide E.O."/>
            <person name="Salzberg L.I."/>
            <person name="Wolfe K.H."/>
            <person name="McGowan J."/>
            <person name="Fitzpatrick D.A."/>
            <person name="Matlin K."/>
        </authorList>
    </citation>
    <scope>NUCLEOTIDE SEQUENCE</scope>
    <source>
        <strain evidence="5">51-138</strain>
        <strain evidence="4">61-244</strain>
    </source>
</reference>